<name>A0A1B1K7Z1_RHOOP</name>
<dbReference type="AlphaFoldDB" id="A0A1B1K7Z1"/>
<evidence type="ECO:0000313" key="1">
    <source>
        <dbReference type="EMBL" id="ANS28727.1"/>
    </source>
</evidence>
<sequence>MLRELIAAGDPITHAALDDHGTGASVEHLRSLLVHTGALTPRDDIGSLRPWLDTLVAGLPTDLSTTLRAYASWSVLRRARGRATRGHLTVNRPGRGGGS</sequence>
<proteinExistence type="predicted"/>
<gene>
    <name evidence="1" type="ORF">R1CP_20235</name>
</gene>
<protein>
    <submittedName>
        <fullName evidence="1">Uncharacterized protein</fullName>
    </submittedName>
</protein>
<reference evidence="1 2" key="1">
    <citation type="submission" date="2014-07" db="EMBL/GenBank/DDBJ databases">
        <authorList>
            <person name="Zhang J.E."/>
            <person name="Yang H."/>
            <person name="Guo J."/>
            <person name="Deng Z."/>
            <person name="Luo H."/>
            <person name="Luo M."/>
            <person name="Zhao B."/>
        </authorList>
    </citation>
    <scope>NUCLEOTIDE SEQUENCE [LARGE SCALE GENOMIC DNA]</scope>
    <source>
        <strain evidence="1 2">1CP</strain>
    </source>
</reference>
<dbReference type="PATRIC" id="fig|37919.13.peg.4239"/>
<organism evidence="1 2">
    <name type="scientific">Rhodococcus opacus</name>
    <name type="common">Nocardia opaca</name>
    <dbReference type="NCBI Taxonomy" id="37919"/>
    <lineage>
        <taxon>Bacteria</taxon>
        <taxon>Bacillati</taxon>
        <taxon>Actinomycetota</taxon>
        <taxon>Actinomycetes</taxon>
        <taxon>Mycobacteriales</taxon>
        <taxon>Nocardiaceae</taxon>
        <taxon>Rhodococcus</taxon>
    </lineage>
</organism>
<dbReference type="EMBL" id="CP009111">
    <property type="protein sequence ID" value="ANS28727.1"/>
    <property type="molecule type" value="Genomic_DNA"/>
</dbReference>
<evidence type="ECO:0000313" key="2">
    <source>
        <dbReference type="Proteomes" id="UP000186108"/>
    </source>
</evidence>
<dbReference type="RefSeq" id="WP_065491392.1">
    <property type="nucleotide sequence ID" value="NZ_CP009111.1"/>
</dbReference>
<accession>A0A1B1K7Z1</accession>
<dbReference type="Proteomes" id="UP000186108">
    <property type="component" value="Chromosome"/>
</dbReference>